<dbReference type="Proteomes" id="UP000565723">
    <property type="component" value="Unassembled WGS sequence"/>
</dbReference>
<evidence type="ECO:0000313" key="1">
    <source>
        <dbReference type="EMBL" id="NVK97793.1"/>
    </source>
</evidence>
<gene>
    <name evidence="1" type="ORF">HW564_12750</name>
</gene>
<evidence type="ECO:0000313" key="2">
    <source>
        <dbReference type="Proteomes" id="UP000565723"/>
    </source>
</evidence>
<name>A0A850LIP8_9RHOB</name>
<comment type="caution">
    <text evidence="1">The sequence shown here is derived from an EMBL/GenBank/DDBJ whole genome shotgun (WGS) entry which is preliminary data.</text>
</comment>
<dbReference type="AlphaFoldDB" id="A0A850LIP8"/>
<dbReference type="RefSeq" id="WP_044029551.1">
    <property type="nucleotide sequence ID" value="NZ_JABXIY010000033.1"/>
</dbReference>
<dbReference type="EMBL" id="JABXIY010000033">
    <property type="protein sequence ID" value="NVK97793.1"/>
    <property type="molecule type" value="Genomic_DNA"/>
</dbReference>
<reference evidence="1 2" key="1">
    <citation type="journal article" date="2020" name="Proc. Natl. Acad. Sci. U.S.A.">
        <title>Ecological drivers of bacterial community assembly in synthetic phycospheres.</title>
        <authorList>
            <person name="Fu H."/>
            <person name="Uchimiya M."/>
            <person name="Gore J."/>
            <person name="Moran M.A."/>
        </authorList>
    </citation>
    <scope>NUCLEOTIDE SEQUENCE [LARGE SCALE GENOMIC DNA]</scope>
    <source>
        <strain evidence="1">HF-Din03</strain>
    </source>
</reference>
<organism evidence="1 2">
    <name type="scientific">Ruegeria pomeroyi</name>
    <dbReference type="NCBI Taxonomy" id="89184"/>
    <lineage>
        <taxon>Bacteria</taxon>
        <taxon>Pseudomonadati</taxon>
        <taxon>Pseudomonadota</taxon>
        <taxon>Alphaproteobacteria</taxon>
        <taxon>Rhodobacterales</taxon>
        <taxon>Roseobacteraceae</taxon>
        <taxon>Ruegeria</taxon>
    </lineage>
</organism>
<protein>
    <submittedName>
        <fullName evidence="1">Uncharacterized protein</fullName>
    </submittedName>
</protein>
<accession>A0A850LIP8</accession>
<sequence>MAYQITDPIRLQEFQDLWAAARVAMGPQRDNPEVGLFSSLYNVIAEETTTVVTIPGPAQQSKVTHKPGVQENAWLWVVGV</sequence>
<proteinExistence type="predicted"/>